<evidence type="ECO:0008006" key="3">
    <source>
        <dbReference type="Google" id="ProtNLM"/>
    </source>
</evidence>
<name>A0A1V6SYK5_9EURO</name>
<keyword evidence="2" id="KW-1185">Reference proteome</keyword>
<comment type="caution">
    <text evidence="1">The sequence shown here is derived from an EMBL/GenBank/DDBJ whole genome shotgun (WGS) entry which is preliminary data.</text>
</comment>
<evidence type="ECO:0000313" key="1">
    <source>
        <dbReference type="EMBL" id="OQE18563.1"/>
    </source>
</evidence>
<dbReference type="AlphaFoldDB" id="A0A1V6SYK5"/>
<accession>A0A1V6SYK5</accession>
<dbReference type="Proteomes" id="UP000191285">
    <property type="component" value="Unassembled WGS sequence"/>
</dbReference>
<protein>
    <recommendedName>
        <fullName evidence="3">NmrA-like domain-containing protein</fullName>
    </recommendedName>
</protein>
<gene>
    <name evidence="1" type="ORF">PENSTE_c017G07295</name>
</gene>
<dbReference type="OrthoDB" id="419598at2759"/>
<organism evidence="1 2">
    <name type="scientific">Penicillium steckii</name>
    <dbReference type="NCBI Taxonomy" id="303698"/>
    <lineage>
        <taxon>Eukaryota</taxon>
        <taxon>Fungi</taxon>
        <taxon>Dikarya</taxon>
        <taxon>Ascomycota</taxon>
        <taxon>Pezizomycotina</taxon>
        <taxon>Eurotiomycetes</taxon>
        <taxon>Eurotiomycetidae</taxon>
        <taxon>Eurotiales</taxon>
        <taxon>Aspergillaceae</taxon>
        <taxon>Penicillium</taxon>
    </lineage>
</organism>
<evidence type="ECO:0000313" key="2">
    <source>
        <dbReference type="Proteomes" id="UP000191285"/>
    </source>
</evidence>
<dbReference type="STRING" id="303698.A0A1V6SYK5"/>
<sequence length="198" mass="22406">MLKSPNAWAVTAPPNDILIRDWKETVYAYLKKSRVPYTIIDIGVWHEVAIPRVTSGKLDRAALMGRTFLVGEKGTRCATAAVYIALAREITGEDVPYIPVSEKKVLELAHLPETAYSTIWQKVIVQYLYNNWVRGDNEASYAKYLGYLDAHDLYPEIQVKSLKESMQEAFANGQDFADQVGDDSFWLGLEELLCEVKN</sequence>
<proteinExistence type="predicted"/>
<dbReference type="EMBL" id="MLKD01000017">
    <property type="protein sequence ID" value="OQE18563.1"/>
    <property type="molecule type" value="Genomic_DNA"/>
</dbReference>
<reference evidence="2" key="1">
    <citation type="journal article" date="2017" name="Nat. Microbiol.">
        <title>Global analysis of biosynthetic gene clusters reveals vast potential of secondary metabolite production in Penicillium species.</title>
        <authorList>
            <person name="Nielsen J.C."/>
            <person name="Grijseels S."/>
            <person name="Prigent S."/>
            <person name="Ji B."/>
            <person name="Dainat J."/>
            <person name="Nielsen K.F."/>
            <person name="Frisvad J.C."/>
            <person name="Workman M."/>
            <person name="Nielsen J."/>
        </authorList>
    </citation>
    <scope>NUCLEOTIDE SEQUENCE [LARGE SCALE GENOMIC DNA]</scope>
    <source>
        <strain evidence="2">IBT 24891</strain>
    </source>
</reference>